<evidence type="ECO:0000256" key="1">
    <source>
        <dbReference type="SAM" id="Phobius"/>
    </source>
</evidence>
<sequence>MIASYFELLINQIMSKTNIMNPVKLILPDVPLVRFIYRPEKIPDCILLEMATLRNINWENILALSIRVIFLGFLDTIFRFSYQYLGWASYIVRCLGLLILLVVTGLPYSILLTVFRIMLGTSNIIIAWLVTSLFIKCGETPEYPVHILIILKLVQISLILFYYWFNEFCYFIVKGMYESTQEELGLLICYIVNVYLCTTDMIFFDMEPFDRGIFLSSRIVFLAVCSAEFCSIIVELASADVVAMQASGFNTLRVIGVHIAFCMGCVAILYGLIVQYSMKDLGIFLTTAYSVCSLIKSFASLFIFCLYKFDESRQGFWENFDDVIFYTRITVYTITLVIFMPTACVGVWTVFYGFYTWFDLYRLLSMLLVNVFFGINVLLNTIRQRKRVLEYTTTLEDASNSQLNRDNCSICLQEMMKGKNTSHIGAVTKRTMSSKFKAIRAGHRGAVTNLIKRVSGNFEELLQEYNVNELIEMIRKKETVISELNDKIVEEISEEDIQEEVEKADRNIRQNVVRVHGNARWNLQLLRDVIQHEITIQEAGQSVNCYELESEYTPTSAFIASKKPNYNSNNRNLTSNPCIYCNDIHAPTACMKVKNIDDRKRTIKEKQLCFNCLGSHKIAHCKSKEKPVKIGKRHHTSICDTNEQHSQDKE</sequence>
<feature type="transmembrane region" description="Helical" evidence="1">
    <location>
        <begin position="90"/>
        <end position="111"/>
    </location>
</feature>
<feature type="transmembrane region" description="Helical" evidence="1">
    <location>
        <begin position="281"/>
        <end position="309"/>
    </location>
</feature>
<feature type="transmembrane region" description="Helical" evidence="1">
    <location>
        <begin position="329"/>
        <end position="353"/>
    </location>
</feature>
<protein>
    <submittedName>
        <fullName evidence="2">Uncharacterized protein</fullName>
    </submittedName>
</protein>
<reference evidence="2 3" key="1">
    <citation type="submission" date="2020-06" db="EMBL/GenBank/DDBJ databases">
        <authorList>
            <person name="Li R."/>
            <person name="Bekaert M."/>
        </authorList>
    </citation>
    <scope>NUCLEOTIDE SEQUENCE [LARGE SCALE GENOMIC DNA]</scope>
    <source>
        <strain evidence="3">wild</strain>
    </source>
</reference>
<keyword evidence="1" id="KW-1133">Transmembrane helix</keyword>
<organism evidence="2 3">
    <name type="scientific">Mytilus coruscus</name>
    <name type="common">Sea mussel</name>
    <dbReference type="NCBI Taxonomy" id="42192"/>
    <lineage>
        <taxon>Eukaryota</taxon>
        <taxon>Metazoa</taxon>
        <taxon>Spiralia</taxon>
        <taxon>Lophotrochozoa</taxon>
        <taxon>Mollusca</taxon>
        <taxon>Bivalvia</taxon>
        <taxon>Autobranchia</taxon>
        <taxon>Pteriomorphia</taxon>
        <taxon>Mytilida</taxon>
        <taxon>Mytiloidea</taxon>
        <taxon>Mytilidae</taxon>
        <taxon>Mytilinae</taxon>
        <taxon>Mytilus</taxon>
    </lineage>
</organism>
<keyword evidence="3" id="KW-1185">Reference proteome</keyword>
<proteinExistence type="predicted"/>
<keyword evidence="1" id="KW-0812">Transmembrane</keyword>
<evidence type="ECO:0000313" key="3">
    <source>
        <dbReference type="Proteomes" id="UP000507470"/>
    </source>
</evidence>
<evidence type="ECO:0000313" key="2">
    <source>
        <dbReference type="EMBL" id="CAC5388767.1"/>
    </source>
</evidence>
<dbReference type="OrthoDB" id="6155266at2759"/>
<dbReference type="Proteomes" id="UP000507470">
    <property type="component" value="Unassembled WGS sequence"/>
</dbReference>
<feature type="transmembrane region" description="Helical" evidence="1">
    <location>
        <begin position="147"/>
        <end position="165"/>
    </location>
</feature>
<accession>A0A6J8C2A7</accession>
<gene>
    <name evidence="2" type="ORF">MCOR_24010</name>
</gene>
<dbReference type="EMBL" id="CACVKT020004265">
    <property type="protein sequence ID" value="CAC5388767.1"/>
    <property type="molecule type" value="Genomic_DNA"/>
</dbReference>
<dbReference type="AlphaFoldDB" id="A0A6J8C2A7"/>
<feature type="transmembrane region" description="Helical" evidence="1">
    <location>
        <begin position="215"/>
        <end position="234"/>
    </location>
</feature>
<feature type="transmembrane region" description="Helical" evidence="1">
    <location>
        <begin position="254"/>
        <end position="274"/>
    </location>
</feature>
<feature type="transmembrane region" description="Helical" evidence="1">
    <location>
        <begin position="117"/>
        <end position="135"/>
    </location>
</feature>
<feature type="transmembrane region" description="Helical" evidence="1">
    <location>
        <begin position="185"/>
        <end position="203"/>
    </location>
</feature>
<feature type="transmembrane region" description="Helical" evidence="1">
    <location>
        <begin position="360"/>
        <end position="379"/>
    </location>
</feature>
<keyword evidence="1" id="KW-0472">Membrane</keyword>
<name>A0A6J8C2A7_MYTCO</name>